<dbReference type="Gene3D" id="1.10.10.10">
    <property type="entry name" value="Winged helix-like DNA-binding domain superfamily/Winged helix DNA-binding domain"/>
    <property type="match status" value="1"/>
</dbReference>
<evidence type="ECO:0000256" key="2">
    <source>
        <dbReference type="ARBA" id="ARBA00023043"/>
    </source>
</evidence>
<reference evidence="5 6" key="1">
    <citation type="submission" date="2020-02" db="EMBL/GenBank/DDBJ databases">
        <authorList>
            <person name="Ferguson B K."/>
        </authorList>
    </citation>
    <scope>NUCLEOTIDE SEQUENCE [LARGE SCALE GENOMIC DNA]</scope>
</reference>
<feature type="compositionally biased region" description="Low complexity" evidence="4">
    <location>
        <begin position="297"/>
        <end position="306"/>
    </location>
</feature>
<feature type="repeat" description="ANK" evidence="3">
    <location>
        <begin position="830"/>
        <end position="862"/>
    </location>
</feature>
<dbReference type="InterPro" id="IPR010921">
    <property type="entry name" value="Trp_repressor/repl_initiator"/>
</dbReference>
<proteinExistence type="predicted"/>
<dbReference type="Pfam" id="PF00023">
    <property type="entry name" value="Ank"/>
    <property type="match status" value="1"/>
</dbReference>
<dbReference type="PROSITE" id="PS50297">
    <property type="entry name" value="ANK_REP_REGION"/>
    <property type="match status" value="3"/>
</dbReference>
<feature type="compositionally biased region" description="Polar residues" evidence="4">
    <location>
        <begin position="470"/>
        <end position="482"/>
    </location>
</feature>
<dbReference type="PROSITE" id="PS50088">
    <property type="entry name" value="ANK_REPEAT"/>
    <property type="match status" value="3"/>
</dbReference>
<feature type="repeat" description="ANK" evidence="3">
    <location>
        <begin position="898"/>
        <end position="930"/>
    </location>
</feature>
<evidence type="ECO:0000313" key="6">
    <source>
        <dbReference type="Proteomes" id="UP000479190"/>
    </source>
</evidence>
<dbReference type="Pfam" id="PF12796">
    <property type="entry name" value="Ank_2"/>
    <property type="match status" value="1"/>
</dbReference>
<dbReference type="InterPro" id="IPR036388">
    <property type="entry name" value="WH-like_DNA-bd_sf"/>
</dbReference>
<evidence type="ECO:0000256" key="3">
    <source>
        <dbReference type="PROSITE-ProRule" id="PRU00023"/>
    </source>
</evidence>
<feature type="region of interest" description="Disordered" evidence="4">
    <location>
        <begin position="563"/>
        <end position="585"/>
    </location>
</feature>
<keyword evidence="2 3" id="KW-0040">ANK repeat</keyword>
<sequence length="1374" mass="155757">MCVAQSSRSYYALSLTRDIKWPNAESLYFITIKSLRHLLYIIMYTYKLTRQYNIWLQRCSRLMTQERKLLIPQQSQSISETQSFLPHDYLAQQQMHHQQLSLRPITPIPYVQSRFAQYCRIQACRARVPSFMNALETCARMCFCIGASNERSVSEIKLHTYTALARTFERASFAAATAAAAAAAYLDDKIDPRLRLAKYCESKNLKAPVYNDRSTSKGFLASVAAVQCRLHKVSPIDFNDAMVERLKELAKPTDKFYMKVIDDRTELTVVEFYIRTESNYLASLNDTLALEPQISPRDNNNNPNNRPNKDKMPKSILKSPEIPKIGGYIDVHVSMAAHPGSFTVQPLDSAVQLQAIEVKLHTVSPKLLHDEIRTLPKKTIKLLKKTVKVLKKRLITPKKRLITPEKRLMLPKKMLKLLKKGLIEAGPADAVADPIAEPEAKPVANPEADANADPEAFLNALKKFKRKENSMTPRTSITTGTMKQGRKTKSKPVYSSANRSFSSNKRVVKRHLPEDKLKAIECVLIHGQTKASVAHTYKVPESTLRSWCKRALQVALENKKNLKAQVGDESSASSARSESPLNNPLTHPVACGSTINEEDIEVAIILEVSPRVIHIISSQADINEKNIEGDTVLHYYGADPNARQYDDRTPLHLAVYHKDSTLINGIMDGDSERQYYNLTINGDRIRYPLHKILRLPDIEETWIMDYLEDLPPYVDLEEKDADGNYPLTLACQRHSALVMKALMNAGANPKCQHVDGGSLLHMFSLKKWVENHDEDELKRKICMLLRAGVRVDQLDDNGMTALTVAAMNDSPTMAKLLLCYGADVDYIDWELKTPLHYAIESYSFTTANCLISAGADPNIKRDGETVLHMACDLPEVGGDLLVLLGTKGAYLDETDEIDGATPILKAAKHGALEYAQILVALGANVYARDYRGNSIIDLVDEKMDRNFFLFFWGFFHLLRLVGTPNIEHDLIVKSANEKMEKSQLGVPSLLLQCLDDVVKTMKIAFLFANFSYYQYVGLTENLIADLYLDWKLDETILTREPAVMGNPKMRYVVLNAYERGRFRASIRAAAFAAFKKLLRYPELSYLCFYCITNYLFNRDLMNVIAATDVRNRPSDYARQLRIEKEIKTGKEDNIRYLEIIIYTHTKYYIKMEKLKTTLCERITNQGQAEEIDVRERFHLTMLLLVVTLQTMKEYAWHVNRLAVLLPDCILLLFAELLVDWHPYMREDDWSSGARARADSHARYVGAELFFLSKLRRRSHAENFSPSSSGIRVPEKRKDAPRAACAGAEKRWNRLRDEYEARYSPRPPRRSPLVWLAAEVGSPSKGALVERALYESSSGLLWPASKPADLVLVYVCLFFFVSGRSGAATIASPSI</sequence>
<dbReference type="SUPFAM" id="SSF48403">
    <property type="entry name" value="Ankyrin repeat"/>
    <property type="match status" value="1"/>
</dbReference>
<evidence type="ECO:0000313" key="5">
    <source>
        <dbReference type="EMBL" id="CAB0032387.1"/>
    </source>
</evidence>
<keyword evidence="1" id="KW-0677">Repeat</keyword>
<keyword evidence="6" id="KW-1185">Reference proteome</keyword>
<dbReference type="Gene3D" id="1.25.40.20">
    <property type="entry name" value="Ankyrin repeat-containing domain"/>
    <property type="match status" value="1"/>
</dbReference>
<dbReference type="InterPro" id="IPR050745">
    <property type="entry name" value="Multifunctional_regulatory"/>
</dbReference>
<feature type="region of interest" description="Disordered" evidence="4">
    <location>
        <begin position="292"/>
        <end position="316"/>
    </location>
</feature>
<dbReference type="InterPro" id="IPR002110">
    <property type="entry name" value="Ankyrin_rpt"/>
</dbReference>
<dbReference type="PANTHER" id="PTHR24189:SF50">
    <property type="entry name" value="ANKYRIN REPEAT AND SOCS BOX PROTEIN 2"/>
    <property type="match status" value="1"/>
</dbReference>
<accession>A0A6H5I330</accession>
<dbReference type="OrthoDB" id="10034606at2759"/>
<dbReference type="EMBL" id="CADCXV010000678">
    <property type="protein sequence ID" value="CAB0032387.1"/>
    <property type="molecule type" value="Genomic_DNA"/>
</dbReference>
<name>A0A6H5I330_9HYME</name>
<dbReference type="SUPFAM" id="SSF48295">
    <property type="entry name" value="TrpR-like"/>
    <property type="match status" value="1"/>
</dbReference>
<organism evidence="5 6">
    <name type="scientific">Trichogramma brassicae</name>
    <dbReference type="NCBI Taxonomy" id="86971"/>
    <lineage>
        <taxon>Eukaryota</taxon>
        <taxon>Metazoa</taxon>
        <taxon>Ecdysozoa</taxon>
        <taxon>Arthropoda</taxon>
        <taxon>Hexapoda</taxon>
        <taxon>Insecta</taxon>
        <taxon>Pterygota</taxon>
        <taxon>Neoptera</taxon>
        <taxon>Endopterygota</taxon>
        <taxon>Hymenoptera</taxon>
        <taxon>Apocrita</taxon>
        <taxon>Proctotrupomorpha</taxon>
        <taxon>Chalcidoidea</taxon>
        <taxon>Trichogrammatidae</taxon>
        <taxon>Trichogramma</taxon>
    </lineage>
</organism>
<feature type="compositionally biased region" description="Low complexity" evidence="4">
    <location>
        <begin position="569"/>
        <end position="579"/>
    </location>
</feature>
<dbReference type="Pfam" id="PF05346">
    <property type="entry name" value="DUF747"/>
    <property type="match status" value="1"/>
</dbReference>
<feature type="repeat" description="ANK" evidence="3">
    <location>
        <begin position="797"/>
        <end position="829"/>
    </location>
</feature>
<protein>
    <submittedName>
        <fullName evidence="5">Uncharacterized protein</fullName>
    </submittedName>
</protein>
<dbReference type="Proteomes" id="UP000479190">
    <property type="component" value="Unassembled WGS sequence"/>
</dbReference>
<dbReference type="PANTHER" id="PTHR24189">
    <property type="entry name" value="MYOTROPHIN"/>
    <property type="match status" value="1"/>
</dbReference>
<dbReference type="InterPro" id="IPR036770">
    <property type="entry name" value="Ankyrin_rpt-contain_sf"/>
</dbReference>
<gene>
    <name evidence="5" type="ORF">TBRA_LOCUS4325</name>
</gene>
<feature type="region of interest" description="Disordered" evidence="4">
    <location>
        <begin position="468"/>
        <end position="508"/>
    </location>
</feature>
<feature type="compositionally biased region" description="Polar residues" evidence="4">
    <location>
        <begin position="493"/>
        <end position="505"/>
    </location>
</feature>
<dbReference type="SMART" id="SM00248">
    <property type="entry name" value="ANK"/>
    <property type="match status" value="6"/>
</dbReference>
<dbReference type="InterPro" id="IPR008010">
    <property type="entry name" value="Tatp1"/>
</dbReference>
<evidence type="ECO:0000256" key="1">
    <source>
        <dbReference type="ARBA" id="ARBA00022737"/>
    </source>
</evidence>
<dbReference type="GO" id="GO:0043565">
    <property type="term" value="F:sequence-specific DNA binding"/>
    <property type="evidence" value="ECO:0007669"/>
    <property type="project" value="InterPro"/>
</dbReference>
<evidence type="ECO:0000256" key="4">
    <source>
        <dbReference type="SAM" id="MobiDB-lite"/>
    </source>
</evidence>